<dbReference type="PANTHER" id="PTHR30620:SF16">
    <property type="entry name" value="LYSOSOMAL BETA GLUCOSIDASE"/>
    <property type="match status" value="1"/>
</dbReference>
<dbReference type="InterPro" id="IPR051915">
    <property type="entry name" value="Cellulose_Degrad_GH3"/>
</dbReference>
<proteinExistence type="inferred from homology"/>
<sequence>MKRVKLIALLSVVVLVFAGCFGKDQPAGEADAPSEQRIGQTANKKDNKVMPEALPGDTTQEKVEALLNKMTLEEKVGQMLQGMRDRVTNQDVKNLGLGSVLSGGGSFPGRNRLDDWERMISDYQDAALKTDKQIPIIYGVDAVHGLALVKDAVVFPQNIGLGAANDTELMYQMGAAVAEEMKLIRVPWNFSPCVAINTDPRWGRTYECFSSDPTIVTELAKAYAKGQSDHGVEATAKHYVADGGVVFGTGEGDFLIDRGDARLTEKELRRIHLKPYKDMVDSGIKIIMASFSSWNGVKMHENEYLLKEILKKEFGFQGFIVSDWEAVSGLSGDSYEENIILAVNAGIDMLMEPNSYSQAHSILIKAVKSGKITEERIDDAVSRILTVKIDLGLFEDPYMENVSHEVTELGSEKYRSLAKQLVEKSLVLLKNENDILPLKEGQKIFVTGPAMNDMGLQCGGWGLTWQGLMDRGGAKVTEGTTILEGLKEYGEIYGYEIITDKDRAEEADLVLLVIGEIPYAEYMGDTEDLSITGVTAHKDNAKAIELANSLDKPVVTLLVVGRNVLITQYMEAWDGIVMCYLPGSEGEGVASVLSGETAFTGKLPMPYYRSAEDIGKKDANLLFEFGYGLSYTHIK</sequence>
<reference evidence="12" key="1">
    <citation type="submission" date="2020-12" db="EMBL/GenBank/DDBJ databases">
        <title>M. sibirica DSM 26468T genome.</title>
        <authorList>
            <person name="Thieme N."/>
            <person name="Rettenmaier R."/>
            <person name="Zverlov V."/>
            <person name="Liebl W."/>
        </authorList>
    </citation>
    <scope>NUCLEOTIDE SEQUENCE</scope>
    <source>
        <strain evidence="12">DSM 26468</strain>
    </source>
</reference>
<keyword evidence="6 7" id="KW-0326">Glycosidase</keyword>
<dbReference type="Gene3D" id="3.20.20.300">
    <property type="entry name" value="Glycoside hydrolase, family 3, N-terminal domain"/>
    <property type="match status" value="1"/>
</dbReference>
<feature type="domain" description="Glycoside hydrolase family 3 N-terminal" evidence="10">
    <location>
        <begin position="71"/>
        <end position="387"/>
    </location>
</feature>
<dbReference type="InterPro" id="IPR036881">
    <property type="entry name" value="Glyco_hydro_3_C_sf"/>
</dbReference>
<name>A0A8J7KXL8_9FIRM</name>
<evidence type="ECO:0000256" key="8">
    <source>
        <dbReference type="SAM" id="MobiDB-lite"/>
    </source>
</evidence>
<comment type="similarity">
    <text evidence="2 7">Belongs to the glycosyl hydrolase 3 family.</text>
</comment>
<evidence type="ECO:0000256" key="4">
    <source>
        <dbReference type="ARBA" id="ARBA00022729"/>
    </source>
</evidence>
<evidence type="ECO:0000259" key="10">
    <source>
        <dbReference type="Pfam" id="PF00933"/>
    </source>
</evidence>
<evidence type="ECO:0000256" key="1">
    <source>
        <dbReference type="ARBA" id="ARBA00000448"/>
    </source>
</evidence>
<dbReference type="PROSITE" id="PS51257">
    <property type="entry name" value="PROKAR_LIPOPROTEIN"/>
    <property type="match status" value="1"/>
</dbReference>
<organism evidence="12 13">
    <name type="scientific">Mobilitalea sibirica</name>
    <dbReference type="NCBI Taxonomy" id="1462919"/>
    <lineage>
        <taxon>Bacteria</taxon>
        <taxon>Bacillati</taxon>
        <taxon>Bacillota</taxon>
        <taxon>Clostridia</taxon>
        <taxon>Lachnospirales</taxon>
        <taxon>Lachnospiraceae</taxon>
        <taxon>Mobilitalea</taxon>
    </lineage>
</organism>
<dbReference type="PANTHER" id="PTHR30620">
    <property type="entry name" value="PERIPLASMIC BETA-GLUCOSIDASE-RELATED"/>
    <property type="match status" value="1"/>
</dbReference>
<comment type="catalytic activity">
    <reaction evidence="1">
        <text>Hydrolysis of terminal, non-reducing beta-D-glucosyl residues with release of beta-D-glucose.</text>
        <dbReference type="EC" id="3.2.1.21"/>
    </reaction>
</comment>
<dbReference type="InterPro" id="IPR019800">
    <property type="entry name" value="Glyco_hydro_3_AS"/>
</dbReference>
<evidence type="ECO:0000313" key="13">
    <source>
        <dbReference type="Proteomes" id="UP000623269"/>
    </source>
</evidence>
<evidence type="ECO:0000256" key="2">
    <source>
        <dbReference type="ARBA" id="ARBA00005336"/>
    </source>
</evidence>
<protein>
    <recommendedName>
        <fullName evidence="3">beta-glucosidase</fullName>
        <ecNumber evidence="3">3.2.1.21</ecNumber>
    </recommendedName>
</protein>
<gene>
    <name evidence="12" type="ORF">I5677_13625</name>
</gene>
<evidence type="ECO:0000313" key="12">
    <source>
        <dbReference type="EMBL" id="MBH1941937.1"/>
    </source>
</evidence>
<dbReference type="SUPFAM" id="SSF52279">
    <property type="entry name" value="Beta-D-glucan exohydrolase, C-terminal domain"/>
    <property type="match status" value="1"/>
</dbReference>
<dbReference type="EMBL" id="JAEAGR010000015">
    <property type="protein sequence ID" value="MBH1941937.1"/>
    <property type="molecule type" value="Genomic_DNA"/>
</dbReference>
<dbReference type="InterPro" id="IPR036962">
    <property type="entry name" value="Glyco_hydro_3_N_sf"/>
</dbReference>
<dbReference type="AlphaFoldDB" id="A0A8J7KXL8"/>
<evidence type="ECO:0000256" key="5">
    <source>
        <dbReference type="ARBA" id="ARBA00022801"/>
    </source>
</evidence>
<evidence type="ECO:0000256" key="6">
    <source>
        <dbReference type="ARBA" id="ARBA00023295"/>
    </source>
</evidence>
<feature type="chain" id="PRO_5039057919" description="beta-glucosidase" evidence="9">
    <location>
        <begin position="19"/>
        <end position="635"/>
    </location>
</feature>
<feature type="region of interest" description="Disordered" evidence="8">
    <location>
        <begin position="26"/>
        <end position="54"/>
    </location>
</feature>
<dbReference type="Gene3D" id="3.40.50.1700">
    <property type="entry name" value="Glycoside hydrolase family 3 C-terminal domain"/>
    <property type="match status" value="1"/>
</dbReference>
<evidence type="ECO:0000256" key="3">
    <source>
        <dbReference type="ARBA" id="ARBA00012744"/>
    </source>
</evidence>
<dbReference type="Pfam" id="PF01915">
    <property type="entry name" value="Glyco_hydro_3_C"/>
    <property type="match status" value="1"/>
</dbReference>
<dbReference type="SUPFAM" id="SSF51445">
    <property type="entry name" value="(Trans)glycosidases"/>
    <property type="match status" value="1"/>
</dbReference>
<dbReference type="Proteomes" id="UP000623269">
    <property type="component" value="Unassembled WGS sequence"/>
</dbReference>
<dbReference type="EC" id="3.2.1.21" evidence="3"/>
<keyword evidence="5 7" id="KW-0378">Hydrolase</keyword>
<feature type="signal peptide" evidence="9">
    <location>
        <begin position="1"/>
        <end position="18"/>
    </location>
</feature>
<evidence type="ECO:0000256" key="9">
    <source>
        <dbReference type="SAM" id="SignalP"/>
    </source>
</evidence>
<evidence type="ECO:0000259" key="11">
    <source>
        <dbReference type="Pfam" id="PF01915"/>
    </source>
</evidence>
<dbReference type="PROSITE" id="PS00775">
    <property type="entry name" value="GLYCOSYL_HYDROL_F3"/>
    <property type="match status" value="1"/>
</dbReference>
<comment type="caution">
    <text evidence="12">The sequence shown here is derived from an EMBL/GenBank/DDBJ whole genome shotgun (WGS) entry which is preliminary data.</text>
</comment>
<dbReference type="InterPro" id="IPR001764">
    <property type="entry name" value="Glyco_hydro_3_N"/>
</dbReference>
<dbReference type="GO" id="GO:0009251">
    <property type="term" value="P:glucan catabolic process"/>
    <property type="evidence" value="ECO:0007669"/>
    <property type="project" value="TreeGrafter"/>
</dbReference>
<dbReference type="InterPro" id="IPR002772">
    <property type="entry name" value="Glyco_hydro_3_C"/>
</dbReference>
<dbReference type="RefSeq" id="WP_197662181.1">
    <property type="nucleotide sequence ID" value="NZ_JAEAGR010000015.1"/>
</dbReference>
<evidence type="ECO:0000256" key="7">
    <source>
        <dbReference type="RuleBase" id="RU361161"/>
    </source>
</evidence>
<dbReference type="Pfam" id="PF00933">
    <property type="entry name" value="Glyco_hydro_3"/>
    <property type="match status" value="1"/>
</dbReference>
<keyword evidence="4 9" id="KW-0732">Signal</keyword>
<dbReference type="InterPro" id="IPR017853">
    <property type="entry name" value="GH"/>
</dbReference>
<dbReference type="GO" id="GO:0008422">
    <property type="term" value="F:beta-glucosidase activity"/>
    <property type="evidence" value="ECO:0007669"/>
    <property type="project" value="UniProtKB-EC"/>
</dbReference>
<feature type="domain" description="Glycoside hydrolase family 3 C-terminal" evidence="11">
    <location>
        <begin position="426"/>
        <end position="631"/>
    </location>
</feature>
<dbReference type="PRINTS" id="PR00133">
    <property type="entry name" value="GLHYDRLASE3"/>
</dbReference>
<keyword evidence="13" id="KW-1185">Reference proteome</keyword>
<accession>A0A8J7KXL8</accession>